<comment type="caution">
    <text evidence="8">The sequence shown here is derived from an EMBL/GenBank/DDBJ whole genome shotgun (WGS) entry which is preliminary data.</text>
</comment>
<keyword evidence="4 7" id="KW-0812">Transmembrane</keyword>
<evidence type="ECO:0000256" key="7">
    <source>
        <dbReference type="RuleBase" id="RU363032"/>
    </source>
</evidence>
<feature type="transmembrane region" description="Helical" evidence="7">
    <location>
        <begin position="138"/>
        <end position="157"/>
    </location>
</feature>
<keyword evidence="5 7" id="KW-1133">Transmembrane helix</keyword>
<comment type="subcellular location">
    <subcellularLocation>
        <location evidence="1 7">Cell membrane</location>
        <topology evidence="1 7">Multi-pass membrane protein</topology>
    </subcellularLocation>
</comment>
<reference evidence="8 9" key="1">
    <citation type="submission" date="2019-01" db="EMBL/GenBank/DDBJ databases">
        <title>Sphingomonas mucosissima sp. nov. and Sphingomonas desiccabilis sp. nov., from biological soil crusts in the Colorado Plateau, USA.</title>
        <authorList>
            <person name="Zhu D."/>
        </authorList>
    </citation>
    <scope>NUCLEOTIDE SEQUENCE [LARGE SCALE GENOMIC DNA]</scope>
    <source>
        <strain evidence="8 9">CP1D</strain>
    </source>
</reference>
<feature type="transmembrane region" description="Helical" evidence="7">
    <location>
        <begin position="111"/>
        <end position="132"/>
    </location>
</feature>
<dbReference type="OrthoDB" id="8138334at2"/>
<dbReference type="PANTHER" id="PTHR30151">
    <property type="entry name" value="ALKANE SULFONATE ABC TRANSPORTER-RELATED, MEMBRANE SUBUNIT"/>
    <property type="match status" value="1"/>
</dbReference>
<dbReference type="Proteomes" id="UP000292347">
    <property type="component" value="Unassembled WGS sequence"/>
</dbReference>
<feature type="transmembrane region" description="Helical" evidence="7">
    <location>
        <begin position="12"/>
        <end position="35"/>
    </location>
</feature>
<dbReference type="RefSeq" id="WP_129341724.1">
    <property type="nucleotide sequence ID" value="NZ_JACIDD010000002.1"/>
</dbReference>
<evidence type="ECO:0000256" key="4">
    <source>
        <dbReference type="ARBA" id="ARBA00022692"/>
    </source>
</evidence>
<proteinExistence type="inferred from homology"/>
<comment type="similarity">
    <text evidence="7">Belongs to the binding-protein-dependent transport system permease family.</text>
</comment>
<dbReference type="EMBL" id="SDPT01000002">
    <property type="protein sequence ID" value="RXZ31478.1"/>
    <property type="molecule type" value="Genomic_DNA"/>
</dbReference>
<evidence type="ECO:0000313" key="9">
    <source>
        <dbReference type="Proteomes" id="UP000292347"/>
    </source>
</evidence>
<accession>A0A4Q2ISZ9</accession>
<keyword evidence="3" id="KW-1003">Cell membrane</keyword>
<dbReference type="Pfam" id="PF00528">
    <property type="entry name" value="BPD_transp_1"/>
    <property type="match status" value="1"/>
</dbReference>
<sequence length="267" mass="27861">MATVAAGASPKLEIAAPVLAWLASLAGPFLLLAAWQLLTATGALPDTILPPPMVVLHTFSDLWSSGELPAAIGISLVRLVQGYAIGAALGLSIGALTGISRTAEDLVMPSVRALAAVPLMAWLPLLILLVGIGEPLKLLAIAKAATLPITLSTFAAVRGMPSAWREVGAVLQLRRVTLLRRLFLPALALPLFTGLRQGLGNAWVALVGAELLASTEGLGYLMNWGRVIFQLDVVLAGILCVGVIGLLLDRGLRLTEARLSRRLGGAR</sequence>
<organism evidence="8 9">
    <name type="scientific">Sphingomonas desiccabilis</name>
    <dbReference type="NCBI Taxonomy" id="429134"/>
    <lineage>
        <taxon>Bacteria</taxon>
        <taxon>Pseudomonadati</taxon>
        <taxon>Pseudomonadota</taxon>
        <taxon>Alphaproteobacteria</taxon>
        <taxon>Sphingomonadales</taxon>
        <taxon>Sphingomonadaceae</taxon>
        <taxon>Sphingomonas</taxon>
    </lineage>
</organism>
<dbReference type="InterPro" id="IPR000515">
    <property type="entry name" value="MetI-like"/>
</dbReference>
<dbReference type="Gene3D" id="1.10.3720.10">
    <property type="entry name" value="MetI-like"/>
    <property type="match status" value="1"/>
</dbReference>
<keyword evidence="9" id="KW-1185">Reference proteome</keyword>
<evidence type="ECO:0000256" key="1">
    <source>
        <dbReference type="ARBA" id="ARBA00004651"/>
    </source>
</evidence>
<dbReference type="GO" id="GO:0055085">
    <property type="term" value="P:transmembrane transport"/>
    <property type="evidence" value="ECO:0007669"/>
    <property type="project" value="InterPro"/>
</dbReference>
<feature type="transmembrane region" description="Helical" evidence="7">
    <location>
        <begin position="80"/>
        <end position="99"/>
    </location>
</feature>
<evidence type="ECO:0000256" key="2">
    <source>
        <dbReference type="ARBA" id="ARBA00022448"/>
    </source>
</evidence>
<evidence type="ECO:0000256" key="3">
    <source>
        <dbReference type="ARBA" id="ARBA00022475"/>
    </source>
</evidence>
<name>A0A4Q2ISZ9_9SPHN</name>
<dbReference type="InterPro" id="IPR035906">
    <property type="entry name" value="MetI-like_sf"/>
</dbReference>
<dbReference type="SUPFAM" id="SSF161098">
    <property type="entry name" value="MetI-like"/>
    <property type="match status" value="1"/>
</dbReference>
<feature type="transmembrane region" description="Helical" evidence="7">
    <location>
        <begin position="178"/>
        <end position="195"/>
    </location>
</feature>
<feature type="transmembrane region" description="Helical" evidence="7">
    <location>
        <begin position="227"/>
        <end position="248"/>
    </location>
</feature>
<evidence type="ECO:0000256" key="6">
    <source>
        <dbReference type="ARBA" id="ARBA00023136"/>
    </source>
</evidence>
<keyword evidence="6 7" id="KW-0472">Membrane</keyword>
<evidence type="ECO:0000256" key="5">
    <source>
        <dbReference type="ARBA" id="ARBA00022989"/>
    </source>
</evidence>
<keyword evidence="2 7" id="KW-0813">Transport</keyword>
<evidence type="ECO:0000313" key="8">
    <source>
        <dbReference type="EMBL" id="RXZ31478.1"/>
    </source>
</evidence>
<dbReference type="GO" id="GO:0005886">
    <property type="term" value="C:plasma membrane"/>
    <property type="evidence" value="ECO:0007669"/>
    <property type="project" value="UniProtKB-SubCell"/>
</dbReference>
<dbReference type="AlphaFoldDB" id="A0A4Q2ISZ9"/>
<dbReference type="PANTHER" id="PTHR30151:SF38">
    <property type="entry name" value="ALIPHATIC SULFONATES TRANSPORT PERMEASE PROTEIN SSUC-RELATED"/>
    <property type="match status" value="1"/>
</dbReference>
<protein>
    <submittedName>
        <fullName evidence="8">ABC transporter permease</fullName>
    </submittedName>
</protein>
<gene>
    <name evidence="8" type="ORF">EO081_09535</name>
</gene>
<dbReference type="PROSITE" id="PS50928">
    <property type="entry name" value="ABC_TM1"/>
    <property type="match status" value="1"/>
</dbReference>